<evidence type="ECO:0000256" key="8">
    <source>
        <dbReference type="PROSITE-ProRule" id="PRU01360"/>
    </source>
</evidence>
<evidence type="ECO:0000313" key="14">
    <source>
        <dbReference type="Proteomes" id="UP001336314"/>
    </source>
</evidence>
<dbReference type="PANTHER" id="PTHR30069">
    <property type="entry name" value="TONB-DEPENDENT OUTER MEMBRANE RECEPTOR"/>
    <property type="match status" value="1"/>
</dbReference>
<dbReference type="InterPro" id="IPR000531">
    <property type="entry name" value="Beta-barrel_TonB"/>
</dbReference>
<feature type="chain" id="PRO_5046669439" evidence="10">
    <location>
        <begin position="32"/>
        <end position="753"/>
    </location>
</feature>
<gene>
    <name evidence="13" type="ORF">QWY20_15265</name>
</gene>
<comment type="similarity">
    <text evidence="8 9">Belongs to the TonB-dependent receptor family.</text>
</comment>
<name>A0ABU7J8H8_9GAMM</name>
<dbReference type="EMBL" id="JAUHLI010000017">
    <property type="protein sequence ID" value="MEE2002819.1"/>
    <property type="molecule type" value="Genomic_DNA"/>
</dbReference>
<evidence type="ECO:0000313" key="13">
    <source>
        <dbReference type="EMBL" id="MEE2002819.1"/>
    </source>
</evidence>
<dbReference type="InterPro" id="IPR036942">
    <property type="entry name" value="Beta-barrel_TonB_sf"/>
</dbReference>
<evidence type="ECO:0000256" key="6">
    <source>
        <dbReference type="ARBA" id="ARBA00023136"/>
    </source>
</evidence>
<comment type="caution">
    <text evidence="13">The sequence shown here is derived from an EMBL/GenBank/DDBJ whole genome shotgun (WGS) entry which is preliminary data.</text>
</comment>
<reference evidence="13 14" key="1">
    <citation type="submission" date="2023-07" db="EMBL/GenBank/DDBJ databases">
        <title>Alkalimonas sp., MEB108 novel, alkaliphilic bacterium isolated from Lonar Lake, India.</title>
        <authorList>
            <person name="Joshi A."/>
            <person name="Thite S."/>
        </authorList>
    </citation>
    <scope>NUCLEOTIDE SEQUENCE [LARGE SCALE GENOMIC DNA]</scope>
    <source>
        <strain evidence="13 14">MEB108</strain>
    </source>
</reference>
<keyword evidence="7 8" id="KW-0998">Cell outer membrane</keyword>
<dbReference type="PROSITE" id="PS52016">
    <property type="entry name" value="TONB_DEPENDENT_REC_3"/>
    <property type="match status" value="1"/>
</dbReference>
<dbReference type="InterPro" id="IPR039426">
    <property type="entry name" value="TonB-dep_rcpt-like"/>
</dbReference>
<dbReference type="RefSeq" id="WP_330129865.1">
    <property type="nucleotide sequence ID" value="NZ_JAUHLI010000017.1"/>
</dbReference>
<keyword evidence="14" id="KW-1185">Reference proteome</keyword>
<dbReference type="Pfam" id="PF00593">
    <property type="entry name" value="TonB_dep_Rec_b-barrel"/>
    <property type="match status" value="1"/>
</dbReference>
<dbReference type="SUPFAM" id="SSF56935">
    <property type="entry name" value="Porins"/>
    <property type="match status" value="1"/>
</dbReference>
<keyword evidence="6 8" id="KW-0472">Membrane</keyword>
<proteinExistence type="inferred from homology"/>
<keyword evidence="10" id="KW-0732">Signal</keyword>
<sequence length="753" mass="82203">MSTVISSHHFALAPLTVAICLGCLAAHPAAASEQGVERIRIEGQQPLRGTQQQQLDEAAIQKQLAATSDTASLLAMLAGVSVQQAGAVSGLPVIRGLADDRLRVKVDGMDLISACPNHMNPPLSYMAPTDVGRITVFAGISPVSLGGDSIGGSIISESKAPVFSSEASFAGEIGSFYRSNNQARGANIKLDYSSAALFASYSGNWSRGKNNRAAADFKTLEATGRPNHSLPLDEVGSSAYETQNHSLRLALTTRQDVIDLQLGYQNMPSQLYPNQRMDLLDNQQRRINLSWDRSTPWGQLHSRIYHESVEHFMDFGPDKQFWYGSNAMGGQPCDPIRFHGDPNGTCAAGMPMHSDADTLGFRLSAELERSATDSIRLGVEYQQFRLDDYWTASGGGMGPGTFLNINDGKRDRRALFAEHELQASAAWVLLYGVRLESVLRDASPVQGYSTAMNAPGMQLMNAAAFNQAERRITDNNLDLTVLSRYAVNRNWQLELGAAQKVRSPNLYETYPWSFWPMAASMNNLVGDGNGYVGNLALKPEKAQTVSASLSWLSDNQLHQVSLNAYHTRVKDFIDAAAANANWQAGQFNVLQYQNQAARLQGLDFTAATQLAVNASGLWQLHGNISYLDAKNTDTQDGLYQTLPWQARFSLQQQLAGWDNSLEWQLVSGKQRLSSIRNEVDTAGYGLLNLRLSHSWQRLRLDLGVENLLNKFYTLPAGGSYVGQGTTMSLNGVPFGIGVPGMGRSVYAGMQLSF</sequence>
<keyword evidence="3 8" id="KW-1134">Transmembrane beta strand</keyword>
<evidence type="ECO:0000256" key="5">
    <source>
        <dbReference type="ARBA" id="ARBA00023077"/>
    </source>
</evidence>
<dbReference type="Pfam" id="PF07715">
    <property type="entry name" value="Plug"/>
    <property type="match status" value="1"/>
</dbReference>
<feature type="domain" description="TonB-dependent receptor-like beta-barrel" evidence="11">
    <location>
        <begin position="243"/>
        <end position="707"/>
    </location>
</feature>
<evidence type="ECO:0000256" key="1">
    <source>
        <dbReference type="ARBA" id="ARBA00004571"/>
    </source>
</evidence>
<evidence type="ECO:0000256" key="4">
    <source>
        <dbReference type="ARBA" id="ARBA00022692"/>
    </source>
</evidence>
<dbReference type="InterPro" id="IPR037066">
    <property type="entry name" value="Plug_dom_sf"/>
</dbReference>
<accession>A0ABU7J8H8</accession>
<feature type="signal peptide" evidence="10">
    <location>
        <begin position="1"/>
        <end position="31"/>
    </location>
</feature>
<keyword evidence="2 8" id="KW-0813">Transport</keyword>
<dbReference type="Gene3D" id="2.40.170.20">
    <property type="entry name" value="TonB-dependent receptor, beta-barrel domain"/>
    <property type="match status" value="1"/>
</dbReference>
<keyword evidence="5 9" id="KW-0798">TonB box</keyword>
<evidence type="ECO:0000259" key="11">
    <source>
        <dbReference type="Pfam" id="PF00593"/>
    </source>
</evidence>
<evidence type="ECO:0000256" key="9">
    <source>
        <dbReference type="RuleBase" id="RU003357"/>
    </source>
</evidence>
<evidence type="ECO:0000256" key="10">
    <source>
        <dbReference type="SAM" id="SignalP"/>
    </source>
</evidence>
<evidence type="ECO:0000259" key="12">
    <source>
        <dbReference type="Pfam" id="PF07715"/>
    </source>
</evidence>
<evidence type="ECO:0000256" key="7">
    <source>
        <dbReference type="ARBA" id="ARBA00023237"/>
    </source>
</evidence>
<evidence type="ECO:0000256" key="2">
    <source>
        <dbReference type="ARBA" id="ARBA00022448"/>
    </source>
</evidence>
<organism evidence="13 14">
    <name type="scientific">Alkalimonas cellulosilytica</name>
    <dbReference type="NCBI Taxonomy" id="3058395"/>
    <lineage>
        <taxon>Bacteria</taxon>
        <taxon>Pseudomonadati</taxon>
        <taxon>Pseudomonadota</taxon>
        <taxon>Gammaproteobacteria</taxon>
        <taxon>Alkalimonas</taxon>
    </lineage>
</organism>
<feature type="domain" description="TonB-dependent receptor plug" evidence="12">
    <location>
        <begin position="53"/>
        <end position="152"/>
    </location>
</feature>
<dbReference type="Proteomes" id="UP001336314">
    <property type="component" value="Unassembled WGS sequence"/>
</dbReference>
<dbReference type="PANTHER" id="PTHR30069:SF49">
    <property type="entry name" value="OUTER MEMBRANE PROTEIN C"/>
    <property type="match status" value="1"/>
</dbReference>
<evidence type="ECO:0000256" key="3">
    <source>
        <dbReference type="ARBA" id="ARBA00022452"/>
    </source>
</evidence>
<comment type="subcellular location">
    <subcellularLocation>
        <location evidence="1 8">Cell outer membrane</location>
        <topology evidence="1 8">Multi-pass membrane protein</topology>
    </subcellularLocation>
</comment>
<keyword evidence="4 8" id="KW-0812">Transmembrane</keyword>
<dbReference type="Gene3D" id="2.170.130.10">
    <property type="entry name" value="TonB-dependent receptor, plug domain"/>
    <property type="match status" value="1"/>
</dbReference>
<dbReference type="InterPro" id="IPR012910">
    <property type="entry name" value="Plug_dom"/>
</dbReference>
<keyword evidence="13" id="KW-0675">Receptor</keyword>
<protein>
    <submittedName>
        <fullName evidence="13">TonB-dependent receptor</fullName>
    </submittedName>
</protein>